<organism evidence="8 9">
    <name type="scientific">Labrys miyagiensis</name>
    <dbReference type="NCBI Taxonomy" id="346912"/>
    <lineage>
        <taxon>Bacteria</taxon>
        <taxon>Pseudomonadati</taxon>
        <taxon>Pseudomonadota</taxon>
        <taxon>Alphaproteobacteria</taxon>
        <taxon>Hyphomicrobiales</taxon>
        <taxon>Xanthobacteraceae</taxon>
        <taxon>Labrys</taxon>
    </lineage>
</organism>
<keyword evidence="2" id="KW-1277">Toxin-antitoxin system</keyword>
<reference evidence="9" key="1">
    <citation type="journal article" date="2019" name="Int. J. Syst. Evol. Microbiol.">
        <title>The Global Catalogue of Microorganisms (GCM) 10K type strain sequencing project: providing services to taxonomists for standard genome sequencing and annotation.</title>
        <authorList>
            <consortium name="The Broad Institute Genomics Platform"/>
            <consortium name="The Broad Institute Genome Sequencing Center for Infectious Disease"/>
            <person name="Wu L."/>
            <person name="Ma J."/>
        </authorList>
    </citation>
    <scope>NUCLEOTIDE SEQUENCE [LARGE SCALE GENOMIC DNA]</scope>
    <source>
        <strain evidence="9">NBRC 101365</strain>
    </source>
</reference>
<evidence type="ECO:0000313" key="9">
    <source>
        <dbReference type="Proteomes" id="UP001156882"/>
    </source>
</evidence>
<evidence type="ECO:0000256" key="1">
    <source>
        <dbReference type="ARBA" id="ARBA00006620"/>
    </source>
</evidence>
<evidence type="ECO:0000256" key="2">
    <source>
        <dbReference type="ARBA" id="ARBA00022649"/>
    </source>
</evidence>
<evidence type="ECO:0000313" key="8">
    <source>
        <dbReference type="EMBL" id="GLS21822.1"/>
    </source>
</evidence>
<name>A0ABQ6CU94_9HYPH</name>
<evidence type="ECO:0000256" key="4">
    <source>
        <dbReference type="ARBA" id="ARBA00022759"/>
    </source>
</evidence>
<proteinExistence type="inferred from homology"/>
<dbReference type="Pfam" id="PF07927">
    <property type="entry name" value="HicA_toxin"/>
    <property type="match status" value="1"/>
</dbReference>
<keyword evidence="3" id="KW-0540">Nuclease</keyword>
<keyword evidence="9" id="KW-1185">Reference proteome</keyword>
<dbReference type="RefSeq" id="WP_284314820.1">
    <property type="nucleotide sequence ID" value="NZ_BSPC01000054.1"/>
</dbReference>
<keyword evidence="6" id="KW-0694">RNA-binding</keyword>
<evidence type="ECO:0000256" key="5">
    <source>
        <dbReference type="ARBA" id="ARBA00022801"/>
    </source>
</evidence>
<accession>A0ABQ6CU94</accession>
<dbReference type="Proteomes" id="UP001156882">
    <property type="component" value="Unassembled WGS sequence"/>
</dbReference>
<dbReference type="InterPro" id="IPR038570">
    <property type="entry name" value="HicA_sf"/>
</dbReference>
<evidence type="ECO:0000256" key="6">
    <source>
        <dbReference type="ARBA" id="ARBA00022884"/>
    </source>
</evidence>
<keyword evidence="5" id="KW-0378">Hydrolase</keyword>
<sequence length="62" mass="6829">MTAPETNRNKIVKRLEAEGWVNVGGGEHDKFVEPGFSSIMVPRHRELSPGVARSIAKAAGWR</sequence>
<comment type="similarity">
    <text evidence="1">Belongs to the HicA mRNA interferase family.</text>
</comment>
<dbReference type="InterPro" id="IPR012933">
    <property type="entry name" value="HicA_mRNA_interferase"/>
</dbReference>
<dbReference type="Gene3D" id="3.30.920.30">
    <property type="entry name" value="Hypothetical protein"/>
    <property type="match status" value="1"/>
</dbReference>
<protein>
    <recommendedName>
        <fullName evidence="10">Type II toxin-antitoxin system HicA family toxin</fullName>
    </recommendedName>
</protein>
<evidence type="ECO:0000256" key="7">
    <source>
        <dbReference type="ARBA" id="ARBA00023016"/>
    </source>
</evidence>
<evidence type="ECO:0000256" key="3">
    <source>
        <dbReference type="ARBA" id="ARBA00022722"/>
    </source>
</evidence>
<keyword evidence="4" id="KW-0255">Endonuclease</keyword>
<keyword evidence="7" id="KW-0346">Stress response</keyword>
<comment type="caution">
    <text evidence="8">The sequence shown here is derived from an EMBL/GenBank/DDBJ whole genome shotgun (WGS) entry which is preliminary data.</text>
</comment>
<dbReference type="SUPFAM" id="SSF54786">
    <property type="entry name" value="YcfA/nrd intein domain"/>
    <property type="match status" value="1"/>
</dbReference>
<evidence type="ECO:0008006" key="10">
    <source>
        <dbReference type="Google" id="ProtNLM"/>
    </source>
</evidence>
<gene>
    <name evidence="8" type="ORF">GCM10007874_48390</name>
</gene>
<dbReference type="EMBL" id="BSPC01000054">
    <property type="protein sequence ID" value="GLS21822.1"/>
    <property type="molecule type" value="Genomic_DNA"/>
</dbReference>